<dbReference type="InterPro" id="IPR016156">
    <property type="entry name" value="FAD/NAD-linked_Rdtase_dimer_sf"/>
</dbReference>
<evidence type="ECO:0000256" key="4">
    <source>
        <dbReference type="ARBA" id="ARBA00023002"/>
    </source>
</evidence>
<dbReference type="PRINTS" id="PR00368">
    <property type="entry name" value="FADPNR"/>
</dbReference>
<keyword evidence="4" id="KW-0560">Oxidoreductase</keyword>
<name>A0A6J6IDG1_9ZZZZ</name>
<dbReference type="Gene3D" id="3.30.390.30">
    <property type="match status" value="1"/>
</dbReference>
<evidence type="ECO:0000256" key="1">
    <source>
        <dbReference type="ARBA" id="ARBA00001974"/>
    </source>
</evidence>
<dbReference type="PANTHER" id="PTHR43557:SF2">
    <property type="entry name" value="RIESKE DOMAIN-CONTAINING PROTEIN-RELATED"/>
    <property type="match status" value="1"/>
</dbReference>
<dbReference type="InterPro" id="IPR050446">
    <property type="entry name" value="FAD-oxidoreductase/Apoptosis"/>
</dbReference>
<feature type="domain" description="Reductase C-terminal" evidence="6">
    <location>
        <begin position="331"/>
        <end position="395"/>
    </location>
</feature>
<dbReference type="InterPro" id="IPR028202">
    <property type="entry name" value="Reductase_C"/>
</dbReference>
<evidence type="ECO:0000256" key="3">
    <source>
        <dbReference type="ARBA" id="ARBA00022827"/>
    </source>
</evidence>
<evidence type="ECO:0000256" key="2">
    <source>
        <dbReference type="ARBA" id="ARBA00022630"/>
    </source>
</evidence>
<sequence length="396" mass="42178">MPQMNPVVVVGTGIAGVRAAEALRAHKYPGEILLISPEPPCYRPAVSKEALKEAPSDGFELPMKRKSDEFTWLLGYSVQASHLDEQVVQVIDEAGNASTLNFEGLIIASGLRPRHLEVPGTLNGRLSLRTLRDAQLLEPHLTPGAQVVIIGSGFIGCEVAALATQRGCAVTVISPERVPLSSALGEEVGQRIAAKHRSQGVEFLTEMSVQSFGGDHSATSVRLNDGSEIIADVIVEAVGSVANTEWLQGNSLDLSNGVLTDQFLRAVGTNASVRVCGDIARHPNALYGPTVRRIEHWTTAGDLGTHAGRSLAKQLTHTGESETPFAAVPAFWSDQYDLQIQSFGLPSIATEVAVIESDADGNCITEYSDASGLVGVVGINRTSEVARYRTLLNARI</sequence>
<evidence type="ECO:0000259" key="6">
    <source>
        <dbReference type="Pfam" id="PF14759"/>
    </source>
</evidence>
<evidence type="ECO:0000313" key="7">
    <source>
        <dbReference type="EMBL" id="CAB4621744.1"/>
    </source>
</evidence>
<feature type="domain" description="FAD/NAD(P)-binding" evidence="5">
    <location>
        <begin position="7"/>
        <end position="302"/>
    </location>
</feature>
<accession>A0A6J6IDG1</accession>
<dbReference type="SUPFAM" id="SSF51905">
    <property type="entry name" value="FAD/NAD(P)-binding domain"/>
    <property type="match status" value="1"/>
</dbReference>
<dbReference type="SUPFAM" id="SSF55424">
    <property type="entry name" value="FAD/NAD-linked reductases, dimerisation (C-terminal) domain"/>
    <property type="match status" value="1"/>
</dbReference>
<keyword evidence="3" id="KW-0274">FAD</keyword>
<dbReference type="InterPro" id="IPR036188">
    <property type="entry name" value="FAD/NAD-bd_sf"/>
</dbReference>
<protein>
    <submittedName>
        <fullName evidence="7">Unannotated protein</fullName>
    </submittedName>
</protein>
<reference evidence="7" key="1">
    <citation type="submission" date="2020-05" db="EMBL/GenBank/DDBJ databases">
        <authorList>
            <person name="Chiriac C."/>
            <person name="Salcher M."/>
            <person name="Ghai R."/>
            <person name="Kavagutti S V."/>
        </authorList>
    </citation>
    <scope>NUCLEOTIDE SEQUENCE</scope>
</reference>
<dbReference type="PANTHER" id="PTHR43557">
    <property type="entry name" value="APOPTOSIS-INDUCING FACTOR 1"/>
    <property type="match status" value="1"/>
</dbReference>
<dbReference type="GO" id="GO:0005737">
    <property type="term" value="C:cytoplasm"/>
    <property type="evidence" value="ECO:0007669"/>
    <property type="project" value="TreeGrafter"/>
</dbReference>
<dbReference type="PRINTS" id="PR00411">
    <property type="entry name" value="PNDRDTASEI"/>
</dbReference>
<dbReference type="InterPro" id="IPR023753">
    <property type="entry name" value="FAD/NAD-binding_dom"/>
</dbReference>
<dbReference type="GO" id="GO:0016651">
    <property type="term" value="F:oxidoreductase activity, acting on NAD(P)H"/>
    <property type="evidence" value="ECO:0007669"/>
    <property type="project" value="TreeGrafter"/>
</dbReference>
<dbReference type="Pfam" id="PF14759">
    <property type="entry name" value="Reductase_C"/>
    <property type="match status" value="1"/>
</dbReference>
<comment type="cofactor">
    <cofactor evidence="1">
        <name>FAD</name>
        <dbReference type="ChEBI" id="CHEBI:57692"/>
    </cofactor>
</comment>
<organism evidence="7">
    <name type="scientific">freshwater metagenome</name>
    <dbReference type="NCBI Taxonomy" id="449393"/>
    <lineage>
        <taxon>unclassified sequences</taxon>
        <taxon>metagenomes</taxon>
        <taxon>ecological metagenomes</taxon>
    </lineage>
</organism>
<proteinExistence type="predicted"/>
<keyword evidence="2" id="KW-0285">Flavoprotein</keyword>
<evidence type="ECO:0000259" key="5">
    <source>
        <dbReference type="Pfam" id="PF07992"/>
    </source>
</evidence>
<dbReference type="Pfam" id="PF07992">
    <property type="entry name" value="Pyr_redox_2"/>
    <property type="match status" value="1"/>
</dbReference>
<dbReference type="Gene3D" id="3.50.50.60">
    <property type="entry name" value="FAD/NAD(P)-binding domain"/>
    <property type="match status" value="2"/>
</dbReference>
<dbReference type="EMBL" id="CAEZVB010000035">
    <property type="protein sequence ID" value="CAB4621744.1"/>
    <property type="molecule type" value="Genomic_DNA"/>
</dbReference>
<gene>
    <name evidence="7" type="ORF">UFOPK1908_00847</name>
</gene>
<dbReference type="AlphaFoldDB" id="A0A6J6IDG1"/>